<dbReference type="SUPFAM" id="SSF48452">
    <property type="entry name" value="TPR-like"/>
    <property type="match status" value="1"/>
</dbReference>
<protein>
    <recommendedName>
        <fullName evidence="7">Gamma-soluble NSF attachment protein</fullName>
    </recommendedName>
    <alternativeName>
        <fullName evidence="8">N-ethylmaleimide-sensitive factor attachment protein gamma</fullName>
    </alternativeName>
</protein>
<reference evidence="11" key="1">
    <citation type="submission" date="2022-11" db="UniProtKB">
        <authorList>
            <consortium name="WormBaseParasite"/>
        </authorList>
    </citation>
    <scope>IDENTIFICATION</scope>
</reference>
<name>A0A914VXG0_9BILA</name>
<organism evidence="10 11">
    <name type="scientific">Plectus sambesii</name>
    <dbReference type="NCBI Taxonomy" id="2011161"/>
    <lineage>
        <taxon>Eukaryota</taxon>
        <taxon>Metazoa</taxon>
        <taxon>Ecdysozoa</taxon>
        <taxon>Nematoda</taxon>
        <taxon>Chromadorea</taxon>
        <taxon>Plectida</taxon>
        <taxon>Plectina</taxon>
        <taxon>Plectoidea</taxon>
        <taxon>Plectidae</taxon>
        <taxon>Plectus</taxon>
    </lineage>
</organism>
<evidence type="ECO:0000256" key="5">
    <source>
        <dbReference type="ARBA" id="ARBA00022927"/>
    </source>
</evidence>
<evidence type="ECO:0000256" key="4">
    <source>
        <dbReference type="ARBA" id="ARBA00022892"/>
    </source>
</evidence>
<dbReference type="Proteomes" id="UP000887566">
    <property type="component" value="Unplaced"/>
</dbReference>
<keyword evidence="4" id="KW-0931">ER-Golgi transport</keyword>
<keyword evidence="10" id="KW-1185">Reference proteome</keyword>
<keyword evidence="3" id="KW-0813">Transport</keyword>
<feature type="region of interest" description="Disordered" evidence="9">
    <location>
        <begin position="278"/>
        <end position="303"/>
    </location>
</feature>
<evidence type="ECO:0000256" key="7">
    <source>
        <dbReference type="ARBA" id="ARBA00040047"/>
    </source>
</evidence>
<dbReference type="PANTHER" id="PTHR13768:SF2">
    <property type="entry name" value="GAMMA-SOLUBLE NSF ATTACHMENT PROTEIN"/>
    <property type="match status" value="1"/>
</dbReference>
<evidence type="ECO:0000256" key="6">
    <source>
        <dbReference type="ARBA" id="ARBA00023136"/>
    </source>
</evidence>
<proteinExistence type="inferred from homology"/>
<evidence type="ECO:0000256" key="3">
    <source>
        <dbReference type="ARBA" id="ARBA00022448"/>
    </source>
</evidence>
<evidence type="ECO:0000256" key="9">
    <source>
        <dbReference type="SAM" id="MobiDB-lite"/>
    </source>
</evidence>
<dbReference type="GO" id="GO:0031201">
    <property type="term" value="C:SNARE complex"/>
    <property type="evidence" value="ECO:0007669"/>
    <property type="project" value="TreeGrafter"/>
</dbReference>
<dbReference type="Gene3D" id="1.25.40.10">
    <property type="entry name" value="Tetratricopeptide repeat domain"/>
    <property type="match status" value="1"/>
</dbReference>
<dbReference type="Pfam" id="PF14938">
    <property type="entry name" value="SNAP"/>
    <property type="match status" value="1"/>
</dbReference>
<evidence type="ECO:0000313" key="11">
    <source>
        <dbReference type="WBParaSite" id="PSAMB.scaffold2593size22354.g18372.t1"/>
    </source>
</evidence>
<dbReference type="InterPro" id="IPR000744">
    <property type="entry name" value="NSF_attach"/>
</dbReference>
<comment type="subcellular location">
    <subcellularLocation>
        <location evidence="1">Membrane</location>
        <topology evidence="1">Peripheral membrane protein</topology>
    </subcellularLocation>
</comment>
<keyword evidence="6" id="KW-0472">Membrane</keyword>
<dbReference type="GO" id="GO:0019905">
    <property type="term" value="F:syntaxin binding"/>
    <property type="evidence" value="ECO:0007669"/>
    <property type="project" value="TreeGrafter"/>
</dbReference>
<dbReference type="AlphaFoldDB" id="A0A914VXG0"/>
<feature type="compositionally biased region" description="Acidic residues" evidence="9">
    <location>
        <begin position="294"/>
        <end position="303"/>
    </location>
</feature>
<dbReference type="GO" id="GO:0006886">
    <property type="term" value="P:intracellular protein transport"/>
    <property type="evidence" value="ECO:0007669"/>
    <property type="project" value="InterPro"/>
</dbReference>
<accession>A0A914VXG0</accession>
<keyword evidence="5" id="KW-0653">Protein transport</keyword>
<sequence length="303" mass="33632">MDKRVAEAEECMKKAAKALKTSLIGLKFKPDFDSAASEYERAAVCYRNASKLTECRDVYLKAAECHESNGVLFHAAKCKEAAALVCKDLGEMDKAKQLMETAADIYAESGTPDTSAMALDKAAKFFEPVDPDKAIEIYKKALLLVQETDRSRLASEFLDRLTRLYLRQERYADAVANIEQEVDMYIEVREASKVGRLTTGLVLVQLMRGDAVAADKSYQASFKCDGFERTDDAAIIGSLITAYESGDEEKFTQCLNRPQMKAMDNEFLRLMKKLKCPKSIGSQSGGKEGHGGGDENEDEDDFK</sequence>
<dbReference type="PANTHER" id="PTHR13768">
    <property type="entry name" value="SOLUBLE NSF ATTACHMENT PROTEIN SNAP"/>
    <property type="match status" value="1"/>
</dbReference>
<evidence type="ECO:0000313" key="10">
    <source>
        <dbReference type="Proteomes" id="UP000887566"/>
    </source>
</evidence>
<evidence type="ECO:0000256" key="8">
    <source>
        <dbReference type="ARBA" id="ARBA00042485"/>
    </source>
</evidence>
<dbReference type="WBParaSite" id="PSAMB.scaffold2593size22354.g18372.t1">
    <property type="protein sequence ID" value="PSAMB.scaffold2593size22354.g18372.t1"/>
    <property type="gene ID" value="PSAMB.scaffold2593size22354.g18372"/>
</dbReference>
<comment type="similarity">
    <text evidence="2">Belongs to the SNAP family.</text>
</comment>
<dbReference type="GO" id="GO:0005483">
    <property type="term" value="F:soluble NSF attachment protein activity"/>
    <property type="evidence" value="ECO:0007669"/>
    <property type="project" value="TreeGrafter"/>
</dbReference>
<evidence type="ECO:0000256" key="2">
    <source>
        <dbReference type="ARBA" id="ARBA00010050"/>
    </source>
</evidence>
<dbReference type="InterPro" id="IPR011990">
    <property type="entry name" value="TPR-like_helical_dom_sf"/>
</dbReference>
<dbReference type="GO" id="GO:0005774">
    <property type="term" value="C:vacuolar membrane"/>
    <property type="evidence" value="ECO:0007669"/>
    <property type="project" value="TreeGrafter"/>
</dbReference>
<evidence type="ECO:0000256" key="1">
    <source>
        <dbReference type="ARBA" id="ARBA00004170"/>
    </source>
</evidence>
<dbReference type="GO" id="GO:0016192">
    <property type="term" value="P:vesicle-mediated transport"/>
    <property type="evidence" value="ECO:0007669"/>
    <property type="project" value="UniProtKB-KW"/>
</dbReference>